<keyword evidence="1" id="KW-0472">Membrane</keyword>
<evidence type="ECO:0000256" key="1">
    <source>
        <dbReference type="SAM" id="Phobius"/>
    </source>
</evidence>
<dbReference type="Gramene" id="PRQ20194">
    <property type="protein sequence ID" value="PRQ20194"/>
    <property type="gene ID" value="RchiOBHm_Chr7g0225471"/>
</dbReference>
<evidence type="ECO:0000313" key="2">
    <source>
        <dbReference type="EMBL" id="PRQ20194.1"/>
    </source>
</evidence>
<sequence>MSFCMVASCKKSLQSVCFLLHELLYISACYFGLVVHVALALSRTLDWQAS</sequence>
<feature type="transmembrane region" description="Helical" evidence="1">
    <location>
        <begin position="23"/>
        <end position="41"/>
    </location>
</feature>
<evidence type="ECO:0000313" key="3">
    <source>
        <dbReference type="Proteomes" id="UP000238479"/>
    </source>
</evidence>
<keyword evidence="3" id="KW-1185">Reference proteome</keyword>
<gene>
    <name evidence="2" type="ORF">RchiOBHm_Chr7g0225471</name>
</gene>
<dbReference type="AlphaFoldDB" id="A0A2P6PE42"/>
<proteinExistence type="predicted"/>
<comment type="caution">
    <text evidence="2">The sequence shown here is derived from an EMBL/GenBank/DDBJ whole genome shotgun (WGS) entry which is preliminary data.</text>
</comment>
<dbReference type="EMBL" id="PDCK01000045">
    <property type="protein sequence ID" value="PRQ20194.1"/>
    <property type="molecule type" value="Genomic_DNA"/>
</dbReference>
<reference evidence="2 3" key="1">
    <citation type="journal article" date="2018" name="Nat. Genet.">
        <title>The Rosa genome provides new insights in the design of modern roses.</title>
        <authorList>
            <person name="Bendahmane M."/>
        </authorList>
    </citation>
    <scope>NUCLEOTIDE SEQUENCE [LARGE SCALE GENOMIC DNA]</scope>
    <source>
        <strain evidence="3">cv. Old Blush</strain>
    </source>
</reference>
<keyword evidence="1" id="KW-0812">Transmembrane</keyword>
<name>A0A2P6PE42_ROSCH</name>
<accession>A0A2P6PE42</accession>
<dbReference type="Proteomes" id="UP000238479">
    <property type="component" value="Chromosome 7"/>
</dbReference>
<organism evidence="2 3">
    <name type="scientific">Rosa chinensis</name>
    <name type="common">China rose</name>
    <dbReference type="NCBI Taxonomy" id="74649"/>
    <lineage>
        <taxon>Eukaryota</taxon>
        <taxon>Viridiplantae</taxon>
        <taxon>Streptophyta</taxon>
        <taxon>Embryophyta</taxon>
        <taxon>Tracheophyta</taxon>
        <taxon>Spermatophyta</taxon>
        <taxon>Magnoliopsida</taxon>
        <taxon>eudicotyledons</taxon>
        <taxon>Gunneridae</taxon>
        <taxon>Pentapetalae</taxon>
        <taxon>rosids</taxon>
        <taxon>fabids</taxon>
        <taxon>Rosales</taxon>
        <taxon>Rosaceae</taxon>
        <taxon>Rosoideae</taxon>
        <taxon>Rosoideae incertae sedis</taxon>
        <taxon>Rosa</taxon>
    </lineage>
</organism>
<protein>
    <submittedName>
        <fullName evidence="2">Uncharacterized protein</fullName>
    </submittedName>
</protein>
<keyword evidence="1" id="KW-1133">Transmembrane helix</keyword>